<proteinExistence type="inferred from homology"/>
<dbReference type="InterPro" id="IPR050898">
    <property type="entry name" value="Plant_acyltransferase"/>
</dbReference>
<dbReference type="Pfam" id="PF02458">
    <property type="entry name" value="Transferase"/>
    <property type="match status" value="2"/>
</dbReference>
<evidence type="ECO:0000313" key="3">
    <source>
        <dbReference type="Proteomes" id="UP000011116"/>
    </source>
</evidence>
<dbReference type="Proteomes" id="UP000011116">
    <property type="component" value="Chromosome 1H"/>
</dbReference>
<reference evidence="2" key="3">
    <citation type="submission" date="2022-01" db="UniProtKB">
        <authorList>
            <consortium name="EnsemblPlants"/>
        </authorList>
    </citation>
    <scope>IDENTIFICATION</scope>
    <source>
        <strain evidence="2">subsp. vulgare</strain>
    </source>
</reference>
<reference evidence="2" key="2">
    <citation type="submission" date="2020-10" db="EMBL/GenBank/DDBJ databases">
        <authorList>
            <person name="Scholz U."/>
            <person name="Mascher M."/>
            <person name="Fiebig A."/>
        </authorList>
    </citation>
    <scope>NUCLEOTIDE SEQUENCE [LARGE SCALE GENOMIC DNA]</scope>
    <source>
        <strain evidence="2">cv. Morex</strain>
    </source>
</reference>
<evidence type="ECO:0000256" key="1">
    <source>
        <dbReference type="ARBA" id="ARBA00009861"/>
    </source>
</evidence>
<accession>A0A8I7B159</accession>
<keyword evidence="3" id="KW-1185">Reference proteome</keyword>
<dbReference type="EnsemblPlants" id="HORVU.MOREX.r3.1HG0061170.1">
    <property type="protein sequence ID" value="HORVU.MOREX.r3.1HG0061170.1"/>
    <property type="gene ID" value="HORVU.MOREX.r3.1HG0061170"/>
</dbReference>
<dbReference type="Gene3D" id="3.30.559.10">
    <property type="entry name" value="Chloramphenicol acetyltransferase-like domain"/>
    <property type="match status" value="2"/>
</dbReference>
<protein>
    <submittedName>
        <fullName evidence="2">Uncharacterized protein</fullName>
    </submittedName>
</protein>
<reference evidence="3" key="1">
    <citation type="journal article" date="2012" name="Nature">
        <title>A physical, genetic and functional sequence assembly of the barley genome.</title>
        <authorList>
            <consortium name="The International Barley Genome Sequencing Consortium"/>
            <person name="Mayer K.F."/>
            <person name="Waugh R."/>
            <person name="Brown J.W."/>
            <person name="Schulman A."/>
            <person name="Langridge P."/>
            <person name="Platzer M."/>
            <person name="Fincher G.B."/>
            <person name="Muehlbauer G.J."/>
            <person name="Sato K."/>
            <person name="Close T.J."/>
            <person name="Wise R.P."/>
            <person name="Stein N."/>
        </authorList>
    </citation>
    <scope>NUCLEOTIDE SEQUENCE [LARGE SCALE GENOMIC DNA]</scope>
    <source>
        <strain evidence="3">cv. Morex</strain>
    </source>
</reference>
<dbReference type="AlphaFoldDB" id="A0A8I7B159"/>
<dbReference type="Gramene" id="HORVU.MOREX.r3.1HG0061170.1">
    <property type="protein sequence ID" value="HORVU.MOREX.r3.1HG0061170.1"/>
    <property type="gene ID" value="HORVU.MOREX.r3.1HG0061170"/>
</dbReference>
<organism evidence="2 3">
    <name type="scientific">Hordeum vulgare subsp. vulgare</name>
    <name type="common">Domesticated barley</name>
    <dbReference type="NCBI Taxonomy" id="112509"/>
    <lineage>
        <taxon>Eukaryota</taxon>
        <taxon>Viridiplantae</taxon>
        <taxon>Streptophyta</taxon>
        <taxon>Embryophyta</taxon>
        <taxon>Tracheophyta</taxon>
        <taxon>Spermatophyta</taxon>
        <taxon>Magnoliopsida</taxon>
        <taxon>Liliopsida</taxon>
        <taxon>Poales</taxon>
        <taxon>Poaceae</taxon>
        <taxon>BOP clade</taxon>
        <taxon>Pooideae</taxon>
        <taxon>Triticodae</taxon>
        <taxon>Triticeae</taxon>
        <taxon>Hordeinae</taxon>
        <taxon>Hordeum</taxon>
    </lineage>
</organism>
<dbReference type="InterPro" id="IPR023213">
    <property type="entry name" value="CAT-like_dom_sf"/>
</dbReference>
<name>A0A8I7B159_HORVV</name>
<comment type="similarity">
    <text evidence="1">Belongs to the plant acyltransferase family.</text>
</comment>
<sequence>MDTEGFFINTIASPMMHLSPSPSLVLLAHNAVVHLTSSFNRSTVPFGVTVLLLFARPIPELAETIRAALSDALAVVHLSSSFDRSAVPFGVTMLLLFARPIPEPAETIRAALSDALAQYRPIAVRLAAEGDGELLRIEGAAGVMFVAASAGYALADVAAPLLGGLVARYPGGICRHADPLLLVQVTEFACGGFAVAGTWNHVLTDGEGMAQLMGVVGEFARGALPAPSVVPLRADDGSLPCLSHSMVATQKRALSCMFNGDLALLDVTVPAGLIGRVRAEFDAAGLGDPCTVFEAVTAVLWQCQTRAAIVSVSDEPPVALSFSSNVRRLVGASHGYYGNCMVVQSLTATRGAVAHDTAADVARLIQRAKERVPDLLAPGDGGAGTAAEHGVAQLYNTLVVSSWRNLGFEAVDFDIISISDVPDFPALRRTLLRLAPRVANLPEDVKKELEDPDNR</sequence>
<dbReference type="GO" id="GO:0016747">
    <property type="term" value="F:acyltransferase activity, transferring groups other than amino-acyl groups"/>
    <property type="evidence" value="ECO:0007669"/>
    <property type="project" value="UniProtKB-ARBA"/>
</dbReference>
<dbReference type="PANTHER" id="PTHR31147">
    <property type="entry name" value="ACYL TRANSFERASE 4"/>
    <property type="match status" value="1"/>
</dbReference>
<dbReference type="SMR" id="A0A8I7B159"/>
<dbReference type="PANTHER" id="PTHR31147:SF65">
    <property type="match status" value="1"/>
</dbReference>
<evidence type="ECO:0000313" key="2">
    <source>
        <dbReference type="EnsemblPlants" id="HORVU.MOREX.r3.1HG0061170.1"/>
    </source>
</evidence>